<dbReference type="InterPro" id="IPR003171">
    <property type="entry name" value="Mehydrof_redctse-like"/>
</dbReference>
<dbReference type="GO" id="GO:0106312">
    <property type="term" value="F:methylenetetrahydrofolate reductase (NADH) activity"/>
    <property type="evidence" value="ECO:0007669"/>
    <property type="project" value="UniProtKB-EC"/>
</dbReference>
<evidence type="ECO:0000256" key="9">
    <source>
        <dbReference type="ARBA" id="ARBA00023167"/>
    </source>
</evidence>
<evidence type="ECO:0000256" key="5">
    <source>
        <dbReference type="ARBA" id="ARBA00022630"/>
    </source>
</evidence>
<comment type="pathway">
    <text evidence="2 12">One-carbon metabolism; tetrahydrofolate interconversion.</text>
</comment>
<dbReference type="PANTHER" id="PTHR45754:SF3">
    <property type="entry name" value="METHYLENETETRAHYDROFOLATE REDUCTASE (NADPH)"/>
    <property type="match status" value="1"/>
</dbReference>
<dbReference type="GO" id="GO:0071949">
    <property type="term" value="F:FAD binding"/>
    <property type="evidence" value="ECO:0007669"/>
    <property type="project" value="TreeGrafter"/>
</dbReference>
<dbReference type="PANTHER" id="PTHR45754">
    <property type="entry name" value="METHYLENETETRAHYDROFOLATE REDUCTASE"/>
    <property type="match status" value="1"/>
</dbReference>
<evidence type="ECO:0000256" key="8">
    <source>
        <dbReference type="ARBA" id="ARBA00023027"/>
    </source>
</evidence>
<dbReference type="NCBIfam" id="TIGR00676">
    <property type="entry name" value="fadh2"/>
    <property type="match status" value="1"/>
</dbReference>
<keyword evidence="4" id="KW-0028">Amino-acid biosynthesis</keyword>
<comment type="pathway">
    <text evidence="10">Amino-acid biosynthesis; L-methionine biosynthesis via de novo pathway.</text>
</comment>
<keyword evidence="8" id="KW-0520">NAD</keyword>
<evidence type="ECO:0000256" key="6">
    <source>
        <dbReference type="ARBA" id="ARBA00022827"/>
    </source>
</evidence>
<keyword evidence="6 12" id="KW-0274">FAD</keyword>
<proteinExistence type="inferred from homology"/>
<protein>
    <recommendedName>
        <fullName evidence="12">Methylenetetrahydrofolate reductase</fullName>
        <ecNumber evidence="12">1.5.1.54</ecNumber>
    </recommendedName>
</protein>
<evidence type="ECO:0000256" key="3">
    <source>
        <dbReference type="ARBA" id="ARBA00006743"/>
    </source>
</evidence>
<comment type="cofactor">
    <cofactor evidence="1 12">
        <name>FAD</name>
        <dbReference type="ChEBI" id="CHEBI:57692"/>
    </cofactor>
</comment>
<evidence type="ECO:0000256" key="1">
    <source>
        <dbReference type="ARBA" id="ARBA00001974"/>
    </source>
</evidence>
<name>A0A971CXT7_9BIFI</name>
<dbReference type="GO" id="GO:0005829">
    <property type="term" value="C:cytosol"/>
    <property type="evidence" value="ECO:0007669"/>
    <property type="project" value="InterPro"/>
</dbReference>
<organism evidence="13 14">
    <name type="scientific">Bifidobacterium crudilactis</name>
    <dbReference type="NCBI Taxonomy" id="327277"/>
    <lineage>
        <taxon>Bacteria</taxon>
        <taxon>Bacillati</taxon>
        <taxon>Actinomycetota</taxon>
        <taxon>Actinomycetes</taxon>
        <taxon>Bifidobacteriales</taxon>
        <taxon>Bifidobacteriaceae</taxon>
        <taxon>Bifidobacterium</taxon>
    </lineage>
</organism>
<dbReference type="AlphaFoldDB" id="A0A971CXT7"/>
<evidence type="ECO:0000256" key="12">
    <source>
        <dbReference type="RuleBase" id="RU003862"/>
    </source>
</evidence>
<comment type="similarity">
    <text evidence="3 12">Belongs to the methylenetetrahydrofolate reductase family.</text>
</comment>
<dbReference type="GO" id="GO:0035999">
    <property type="term" value="P:tetrahydrofolate interconversion"/>
    <property type="evidence" value="ECO:0007669"/>
    <property type="project" value="TreeGrafter"/>
</dbReference>
<dbReference type="GO" id="GO:0009086">
    <property type="term" value="P:methionine biosynthetic process"/>
    <property type="evidence" value="ECO:0007669"/>
    <property type="project" value="UniProtKB-KW"/>
</dbReference>
<dbReference type="EC" id="1.5.1.54" evidence="12"/>
<accession>A0A971CXT7</accession>
<evidence type="ECO:0000313" key="14">
    <source>
        <dbReference type="Proteomes" id="UP000767327"/>
    </source>
</evidence>
<dbReference type="InterPro" id="IPR029041">
    <property type="entry name" value="FAD-linked_oxidoreductase-like"/>
</dbReference>
<reference evidence="13" key="1">
    <citation type="journal article" date="2020" name="Biotechnol. Biofuels">
        <title>New insights from the biogas microbiome by comprehensive genome-resolved metagenomics of nearly 1600 species originating from multiple anaerobic digesters.</title>
        <authorList>
            <person name="Campanaro S."/>
            <person name="Treu L."/>
            <person name="Rodriguez-R L.M."/>
            <person name="Kovalovszki A."/>
            <person name="Ziels R.M."/>
            <person name="Maus I."/>
            <person name="Zhu X."/>
            <person name="Kougias P.G."/>
            <person name="Basile A."/>
            <person name="Luo G."/>
            <person name="Schluter A."/>
            <person name="Konstantinidis K.T."/>
            <person name="Angelidaki I."/>
        </authorList>
    </citation>
    <scope>NUCLEOTIDE SEQUENCE</scope>
    <source>
        <strain evidence="13">AS01afH2WH_6</strain>
    </source>
</reference>
<dbReference type="InterPro" id="IPR004620">
    <property type="entry name" value="MTHF_reductase_bac"/>
</dbReference>
<keyword evidence="9" id="KW-0486">Methionine biosynthesis</keyword>
<evidence type="ECO:0000313" key="13">
    <source>
        <dbReference type="EMBL" id="NLT78762.1"/>
    </source>
</evidence>
<dbReference type="SUPFAM" id="SSF51730">
    <property type="entry name" value="FAD-linked oxidoreductase"/>
    <property type="match status" value="1"/>
</dbReference>
<dbReference type="EMBL" id="JAAXZR010000004">
    <property type="protein sequence ID" value="NLT78762.1"/>
    <property type="molecule type" value="Genomic_DNA"/>
</dbReference>
<evidence type="ECO:0000256" key="10">
    <source>
        <dbReference type="ARBA" id="ARBA00034478"/>
    </source>
</evidence>
<keyword evidence="5 12" id="KW-0285">Flavoprotein</keyword>
<comment type="caution">
    <text evidence="13">The sequence shown here is derived from an EMBL/GenBank/DDBJ whole genome shotgun (WGS) entry which is preliminary data.</text>
</comment>
<dbReference type="Proteomes" id="UP000767327">
    <property type="component" value="Unassembled WGS sequence"/>
</dbReference>
<gene>
    <name evidence="13" type="primary">metF</name>
    <name evidence="13" type="ORF">GXW98_00515</name>
</gene>
<dbReference type="CDD" id="cd00537">
    <property type="entry name" value="MTHFR"/>
    <property type="match status" value="1"/>
</dbReference>
<sequence length="281" mass="31188">MHSTTFSLEVFPPKRDTPVGTIYDTLDGLQGVNPDFISVTFGTGKETDRTITARIAHTIKEEYSIPAVAHLTALYADQADIDEELELFERAGVSAVLALGGNVLPDREPARVFHYASDLVSYIRQHKPDMEVFAACYPECHPAAKNMDEDIEHLKIKVDAGADRLISQLFFDNADFLRFIDKARCAGVSVPIEAGIMPVTSAAQIKRMVSMCGSRIPPRLEKILDKWGGDRDALREAGIIYASEQISDLIADGVDGIHLYTMNHAGTTRRIWQNTQFLLEH</sequence>
<evidence type="ECO:0000256" key="2">
    <source>
        <dbReference type="ARBA" id="ARBA00004777"/>
    </source>
</evidence>
<reference evidence="13" key="2">
    <citation type="submission" date="2020-01" db="EMBL/GenBank/DDBJ databases">
        <authorList>
            <person name="Campanaro S."/>
        </authorList>
    </citation>
    <scope>NUCLEOTIDE SEQUENCE</scope>
    <source>
        <strain evidence="13">AS01afH2WH_6</strain>
    </source>
</reference>
<evidence type="ECO:0000256" key="11">
    <source>
        <dbReference type="ARBA" id="ARBA00048628"/>
    </source>
</evidence>
<dbReference type="Gene3D" id="3.20.20.220">
    <property type="match status" value="1"/>
</dbReference>
<keyword evidence="7 12" id="KW-0560">Oxidoreductase</keyword>
<comment type="catalytic activity">
    <reaction evidence="11">
        <text>(6S)-5-methyl-5,6,7,8-tetrahydrofolate + NAD(+) = (6R)-5,10-methylene-5,6,7,8-tetrahydrofolate + NADH + H(+)</text>
        <dbReference type="Rhea" id="RHEA:19821"/>
        <dbReference type="ChEBI" id="CHEBI:15378"/>
        <dbReference type="ChEBI" id="CHEBI:15636"/>
        <dbReference type="ChEBI" id="CHEBI:18608"/>
        <dbReference type="ChEBI" id="CHEBI:57540"/>
        <dbReference type="ChEBI" id="CHEBI:57945"/>
        <dbReference type="EC" id="1.5.1.54"/>
    </reaction>
    <physiologicalReaction direction="right-to-left" evidence="11">
        <dbReference type="Rhea" id="RHEA:19823"/>
    </physiologicalReaction>
</comment>
<evidence type="ECO:0000256" key="4">
    <source>
        <dbReference type="ARBA" id="ARBA00022605"/>
    </source>
</evidence>
<dbReference type="Pfam" id="PF02219">
    <property type="entry name" value="MTHFR"/>
    <property type="match status" value="1"/>
</dbReference>
<dbReference type="RefSeq" id="WP_273172046.1">
    <property type="nucleotide sequence ID" value="NZ_CP181270.1"/>
</dbReference>
<evidence type="ECO:0000256" key="7">
    <source>
        <dbReference type="ARBA" id="ARBA00023002"/>
    </source>
</evidence>